<evidence type="ECO:0000313" key="4">
    <source>
        <dbReference type="Proteomes" id="UP001148932"/>
    </source>
</evidence>
<keyword evidence="3" id="KW-0645">Protease</keyword>
<dbReference type="InterPro" id="IPR010321">
    <property type="entry name" value="DUF922"/>
</dbReference>
<organism evidence="3 4">
    <name type="scientific">Acidovorax benzenivorans</name>
    <dbReference type="NCBI Taxonomy" id="2987520"/>
    <lineage>
        <taxon>Bacteria</taxon>
        <taxon>Pseudomonadati</taxon>
        <taxon>Pseudomonadota</taxon>
        <taxon>Betaproteobacteria</taxon>
        <taxon>Burkholderiales</taxon>
        <taxon>Comamonadaceae</taxon>
        <taxon>Acidovorax</taxon>
    </lineage>
</organism>
<dbReference type="Pfam" id="PF06037">
    <property type="entry name" value="DUF922"/>
    <property type="match status" value="1"/>
</dbReference>
<dbReference type="Proteomes" id="UP001148932">
    <property type="component" value="Unassembled WGS sequence"/>
</dbReference>
<evidence type="ECO:0000256" key="1">
    <source>
        <dbReference type="SAM" id="MobiDB-lite"/>
    </source>
</evidence>
<sequence>MGRVNGRATVAKARMTGFAGVLVALVCADAAQAAVAEEHIQQPYPVRAQPGETLRQALNAATPITVNGQRFHGYTRWNVRWTFRWWREASGRCTITEVTTRLRTEVQLPELRSATPAQQAVFDRYLPALSRHEQGHVQFGRDAAQAIDQGITALPAAPDCATLERQANALGHRLLREHTEREKQYDRDTYHGASQGAKLE</sequence>
<feature type="compositionally biased region" description="Basic and acidic residues" evidence="1">
    <location>
        <begin position="177"/>
        <end position="190"/>
    </location>
</feature>
<evidence type="ECO:0000313" key="3">
    <source>
        <dbReference type="EMBL" id="MDD2176583.1"/>
    </source>
</evidence>
<keyword evidence="2" id="KW-0732">Signal</keyword>
<feature type="chain" id="PRO_5047058094" evidence="2">
    <location>
        <begin position="34"/>
        <end position="200"/>
    </location>
</feature>
<protein>
    <submittedName>
        <fullName evidence="3">DUF922 domain-containing Zn-dependent protease</fullName>
    </submittedName>
</protein>
<comment type="caution">
    <text evidence="3">The sequence shown here is derived from an EMBL/GenBank/DDBJ whole genome shotgun (WGS) entry which is preliminary data.</text>
</comment>
<dbReference type="EMBL" id="JAPCKI010000002">
    <property type="protein sequence ID" value="MDD2176583.1"/>
    <property type="molecule type" value="Genomic_DNA"/>
</dbReference>
<evidence type="ECO:0000256" key="2">
    <source>
        <dbReference type="SAM" id="SignalP"/>
    </source>
</evidence>
<dbReference type="GO" id="GO:0008233">
    <property type="term" value="F:peptidase activity"/>
    <property type="evidence" value="ECO:0007669"/>
    <property type="project" value="UniProtKB-KW"/>
</dbReference>
<name>A0ABT5RSA3_9BURK</name>
<reference evidence="3" key="1">
    <citation type="submission" date="2022-10" db="EMBL/GenBank/DDBJ databases">
        <title>Description of microaerobic benzene degrading bacteria.</title>
        <authorList>
            <person name="Bedics A."/>
            <person name="Tancsics A."/>
            <person name="Banerjee S."/>
        </authorList>
    </citation>
    <scope>NUCLEOTIDE SEQUENCE</scope>
    <source>
        <strain evidence="3">D2M1</strain>
    </source>
</reference>
<keyword evidence="4" id="KW-1185">Reference proteome</keyword>
<keyword evidence="3" id="KW-0378">Hydrolase</keyword>
<proteinExistence type="predicted"/>
<accession>A0ABT5RSA3</accession>
<gene>
    <name evidence="3" type="ORF">OIN59_03995</name>
</gene>
<feature type="region of interest" description="Disordered" evidence="1">
    <location>
        <begin position="177"/>
        <end position="200"/>
    </location>
</feature>
<dbReference type="GO" id="GO:0006508">
    <property type="term" value="P:proteolysis"/>
    <property type="evidence" value="ECO:0007669"/>
    <property type="project" value="UniProtKB-KW"/>
</dbReference>
<feature type="signal peptide" evidence="2">
    <location>
        <begin position="1"/>
        <end position="33"/>
    </location>
</feature>